<evidence type="ECO:0000256" key="3">
    <source>
        <dbReference type="ARBA" id="ARBA00022884"/>
    </source>
</evidence>
<comment type="caution">
    <text evidence="9">The sequence shown here is derived from an EMBL/GenBank/DDBJ whole genome shotgun (WGS) entry which is preliminary data.</text>
</comment>
<dbReference type="Pfam" id="PF00410">
    <property type="entry name" value="Ribosomal_S8"/>
    <property type="match status" value="1"/>
</dbReference>
<dbReference type="FunFam" id="3.30.1490.10:FF:000001">
    <property type="entry name" value="30S ribosomal protein S8"/>
    <property type="match status" value="1"/>
</dbReference>
<keyword evidence="4 7" id="KW-0689">Ribosomal protein</keyword>
<organism evidence="9 10">
    <name type="scientific">bacterium (Candidatus Gribaldobacteria) CG_4_10_14_0_8_um_filter_33_9</name>
    <dbReference type="NCBI Taxonomy" id="2014266"/>
    <lineage>
        <taxon>Bacteria</taxon>
        <taxon>Candidatus Gribaldobacteria</taxon>
    </lineage>
</organism>
<dbReference type="FunFam" id="3.30.1370.30:FF:000002">
    <property type="entry name" value="30S ribosomal protein S8"/>
    <property type="match status" value="1"/>
</dbReference>
<proteinExistence type="inferred from homology"/>
<dbReference type="GO" id="GO:0019843">
    <property type="term" value="F:rRNA binding"/>
    <property type="evidence" value="ECO:0007669"/>
    <property type="project" value="UniProtKB-UniRule"/>
</dbReference>
<protein>
    <recommendedName>
        <fullName evidence="6 7">Small ribosomal subunit protein uS8</fullName>
    </recommendedName>
</protein>
<evidence type="ECO:0000256" key="1">
    <source>
        <dbReference type="ARBA" id="ARBA00006471"/>
    </source>
</evidence>
<dbReference type="NCBIfam" id="NF001109">
    <property type="entry name" value="PRK00136.1"/>
    <property type="match status" value="1"/>
</dbReference>
<keyword evidence="2 7" id="KW-0699">rRNA-binding</keyword>
<dbReference type="GO" id="GO:0005840">
    <property type="term" value="C:ribosome"/>
    <property type="evidence" value="ECO:0007669"/>
    <property type="project" value="UniProtKB-KW"/>
</dbReference>
<evidence type="ECO:0000256" key="5">
    <source>
        <dbReference type="ARBA" id="ARBA00023274"/>
    </source>
</evidence>
<dbReference type="Gene3D" id="3.30.1370.30">
    <property type="match status" value="1"/>
</dbReference>
<dbReference type="Proteomes" id="UP000229371">
    <property type="component" value="Unassembled WGS sequence"/>
</dbReference>
<dbReference type="PROSITE" id="PS00053">
    <property type="entry name" value="RIBOSOMAL_S8"/>
    <property type="match status" value="1"/>
</dbReference>
<keyword evidence="5 7" id="KW-0687">Ribonucleoprotein</keyword>
<dbReference type="EMBL" id="PFMI01000031">
    <property type="protein sequence ID" value="PIZ00918.1"/>
    <property type="molecule type" value="Genomic_DNA"/>
</dbReference>
<evidence type="ECO:0000256" key="4">
    <source>
        <dbReference type="ARBA" id="ARBA00022980"/>
    </source>
</evidence>
<dbReference type="Gene3D" id="3.30.1490.10">
    <property type="match status" value="1"/>
</dbReference>
<accession>A0A2M7RN64</accession>
<evidence type="ECO:0000256" key="2">
    <source>
        <dbReference type="ARBA" id="ARBA00022730"/>
    </source>
</evidence>
<dbReference type="GO" id="GO:0003735">
    <property type="term" value="F:structural constituent of ribosome"/>
    <property type="evidence" value="ECO:0007669"/>
    <property type="project" value="InterPro"/>
</dbReference>
<gene>
    <name evidence="7" type="primary">rpsH</name>
    <name evidence="9" type="ORF">COY61_01220</name>
</gene>
<dbReference type="InterPro" id="IPR035987">
    <property type="entry name" value="Ribosomal_uS8_sf"/>
</dbReference>
<dbReference type="InterPro" id="IPR047863">
    <property type="entry name" value="Ribosomal_uS8_CS"/>
</dbReference>
<dbReference type="HAMAP" id="MF_01302_B">
    <property type="entry name" value="Ribosomal_uS8_B"/>
    <property type="match status" value="1"/>
</dbReference>
<reference evidence="10" key="1">
    <citation type="submission" date="2017-09" db="EMBL/GenBank/DDBJ databases">
        <title>Depth-based differentiation of microbial function through sediment-hosted aquifers and enrichment of novel symbionts in the deep terrestrial subsurface.</title>
        <authorList>
            <person name="Probst A.J."/>
            <person name="Ladd B."/>
            <person name="Jarett J.K."/>
            <person name="Geller-Mcgrath D.E."/>
            <person name="Sieber C.M.K."/>
            <person name="Emerson J.B."/>
            <person name="Anantharaman K."/>
            <person name="Thomas B.C."/>
            <person name="Malmstrom R."/>
            <person name="Stieglmeier M."/>
            <person name="Klingl A."/>
            <person name="Woyke T."/>
            <person name="Ryan C.M."/>
            <person name="Banfield J.F."/>
        </authorList>
    </citation>
    <scope>NUCLEOTIDE SEQUENCE [LARGE SCALE GENOMIC DNA]</scope>
</reference>
<dbReference type="SUPFAM" id="SSF56047">
    <property type="entry name" value="Ribosomal protein S8"/>
    <property type="match status" value="1"/>
</dbReference>
<evidence type="ECO:0000256" key="7">
    <source>
        <dbReference type="HAMAP-Rule" id="MF_01302"/>
    </source>
</evidence>
<evidence type="ECO:0000313" key="9">
    <source>
        <dbReference type="EMBL" id="PIZ00918.1"/>
    </source>
</evidence>
<evidence type="ECO:0000256" key="6">
    <source>
        <dbReference type="ARBA" id="ARBA00035258"/>
    </source>
</evidence>
<keyword evidence="3 7" id="KW-0694">RNA-binding</keyword>
<dbReference type="GO" id="GO:0006412">
    <property type="term" value="P:translation"/>
    <property type="evidence" value="ECO:0007669"/>
    <property type="project" value="UniProtKB-UniRule"/>
</dbReference>
<dbReference type="PANTHER" id="PTHR11758">
    <property type="entry name" value="40S RIBOSOMAL PROTEIN S15A"/>
    <property type="match status" value="1"/>
</dbReference>
<dbReference type="InterPro" id="IPR000630">
    <property type="entry name" value="Ribosomal_uS8"/>
</dbReference>
<sequence>MITDPLSDMLIRIKNALAVRHQTVEIPFSILKLKIIQIFTKEGFISDFKKLKRNNGRIIKVYLKYDAEGKPAIFGLKRISKIGKRVYKKAKEIKKVKAGYGMAIISTSKGIMSDKEAREQRQGGEILCEIW</sequence>
<comment type="function">
    <text evidence="7">One of the primary rRNA binding proteins, it binds directly to 16S rRNA central domain where it helps coordinate assembly of the platform of the 30S subunit.</text>
</comment>
<dbReference type="GO" id="GO:0005737">
    <property type="term" value="C:cytoplasm"/>
    <property type="evidence" value="ECO:0007669"/>
    <property type="project" value="UniProtKB-ARBA"/>
</dbReference>
<evidence type="ECO:0000256" key="8">
    <source>
        <dbReference type="RuleBase" id="RU003660"/>
    </source>
</evidence>
<dbReference type="GO" id="GO:1990904">
    <property type="term" value="C:ribonucleoprotein complex"/>
    <property type="evidence" value="ECO:0007669"/>
    <property type="project" value="UniProtKB-KW"/>
</dbReference>
<dbReference type="AlphaFoldDB" id="A0A2M7RN64"/>
<evidence type="ECO:0000313" key="10">
    <source>
        <dbReference type="Proteomes" id="UP000229371"/>
    </source>
</evidence>
<name>A0A2M7RN64_9BACT</name>
<comment type="similarity">
    <text evidence="1 7 8">Belongs to the universal ribosomal protein uS8 family.</text>
</comment>
<comment type="subunit">
    <text evidence="7">Part of the 30S ribosomal subunit. Contacts proteins S5 and S12.</text>
</comment>